<dbReference type="EMBL" id="JAIWYP010000015">
    <property type="protein sequence ID" value="KAH3702279.1"/>
    <property type="molecule type" value="Genomic_DNA"/>
</dbReference>
<keyword evidence="2" id="KW-1185">Reference proteome</keyword>
<protein>
    <submittedName>
        <fullName evidence="1">Uncharacterized protein</fullName>
    </submittedName>
</protein>
<dbReference type="Proteomes" id="UP000828390">
    <property type="component" value="Unassembled WGS sequence"/>
</dbReference>
<gene>
    <name evidence="1" type="ORF">DPMN_077290</name>
</gene>
<proteinExistence type="predicted"/>
<evidence type="ECO:0000313" key="2">
    <source>
        <dbReference type="Proteomes" id="UP000828390"/>
    </source>
</evidence>
<sequence length="80" mass="9489">MTISSWENLHYSTKRPSASRLLRIDNKNDVSYPNVSVLFKQLLSFSKHWQKFSQPTSPDVFHEFLYTYPAFNWATIYVVN</sequence>
<reference evidence="1" key="1">
    <citation type="journal article" date="2019" name="bioRxiv">
        <title>The Genome of the Zebra Mussel, Dreissena polymorpha: A Resource for Invasive Species Research.</title>
        <authorList>
            <person name="McCartney M.A."/>
            <person name="Auch B."/>
            <person name="Kono T."/>
            <person name="Mallez S."/>
            <person name="Zhang Y."/>
            <person name="Obille A."/>
            <person name="Becker A."/>
            <person name="Abrahante J.E."/>
            <person name="Garbe J."/>
            <person name="Badalamenti J.P."/>
            <person name="Herman A."/>
            <person name="Mangelson H."/>
            <person name="Liachko I."/>
            <person name="Sullivan S."/>
            <person name="Sone E.D."/>
            <person name="Koren S."/>
            <person name="Silverstein K.A.T."/>
            <person name="Beckman K.B."/>
            <person name="Gohl D.M."/>
        </authorList>
    </citation>
    <scope>NUCLEOTIDE SEQUENCE</scope>
    <source>
        <strain evidence="1">Duluth1</strain>
        <tissue evidence="1">Whole animal</tissue>
    </source>
</reference>
<reference evidence="1" key="2">
    <citation type="submission" date="2020-11" db="EMBL/GenBank/DDBJ databases">
        <authorList>
            <person name="McCartney M.A."/>
            <person name="Auch B."/>
            <person name="Kono T."/>
            <person name="Mallez S."/>
            <person name="Becker A."/>
            <person name="Gohl D.M."/>
            <person name="Silverstein K.A.T."/>
            <person name="Koren S."/>
            <person name="Bechman K.B."/>
            <person name="Herman A."/>
            <person name="Abrahante J.E."/>
            <person name="Garbe J."/>
        </authorList>
    </citation>
    <scope>NUCLEOTIDE SEQUENCE</scope>
    <source>
        <strain evidence="1">Duluth1</strain>
        <tissue evidence="1">Whole animal</tissue>
    </source>
</reference>
<accession>A0A9D3YP03</accession>
<evidence type="ECO:0000313" key="1">
    <source>
        <dbReference type="EMBL" id="KAH3702279.1"/>
    </source>
</evidence>
<name>A0A9D3YP03_DREPO</name>
<organism evidence="1 2">
    <name type="scientific">Dreissena polymorpha</name>
    <name type="common">Zebra mussel</name>
    <name type="synonym">Mytilus polymorpha</name>
    <dbReference type="NCBI Taxonomy" id="45954"/>
    <lineage>
        <taxon>Eukaryota</taxon>
        <taxon>Metazoa</taxon>
        <taxon>Spiralia</taxon>
        <taxon>Lophotrochozoa</taxon>
        <taxon>Mollusca</taxon>
        <taxon>Bivalvia</taxon>
        <taxon>Autobranchia</taxon>
        <taxon>Heteroconchia</taxon>
        <taxon>Euheterodonta</taxon>
        <taxon>Imparidentia</taxon>
        <taxon>Neoheterodontei</taxon>
        <taxon>Myida</taxon>
        <taxon>Dreissenoidea</taxon>
        <taxon>Dreissenidae</taxon>
        <taxon>Dreissena</taxon>
    </lineage>
</organism>
<dbReference type="AlphaFoldDB" id="A0A9D3YP03"/>
<comment type="caution">
    <text evidence="1">The sequence shown here is derived from an EMBL/GenBank/DDBJ whole genome shotgun (WGS) entry which is preliminary data.</text>
</comment>